<dbReference type="Proteomes" id="UP000011864">
    <property type="component" value="Chromosome"/>
</dbReference>
<dbReference type="KEGG" id="gps:C427_4195"/>
<keyword evidence="1" id="KW-1133">Transmembrane helix</keyword>
<name>K6ZX95_9ALTE</name>
<feature type="transmembrane region" description="Helical" evidence="1">
    <location>
        <begin position="406"/>
        <end position="423"/>
    </location>
</feature>
<feature type="transmembrane region" description="Helical" evidence="1">
    <location>
        <begin position="12"/>
        <end position="35"/>
    </location>
</feature>
<keyword evidence="1" id="KW-0812">Transmembrane</keyword>
<dbReference type="RefSeq" id="WP_007643654.1">
    <property type="nucleotide sequence ID" value="NC_020514.1"/>
</dbReference>
<proteinExistence type="predicted"/>
<reference evidence="2 3" key="1">
    <citation type="journal article" date="2013" name="Genome Announc.">
        <title>Complete Genome Sequence of Glaciecola psychrophila Strain 170T.</title>
        <authorList>
            <person name="Yin J."/>
            <person name="Chen J."/>
            <person name="Liu G."/>
            <person name="Yu Y."/>
            <person name="Song L."/>
            <person name="Wang X."/>
            <person name="Qu X."/>
        </authorList>
    </citation>
    <scope>NUCLEOTIDE SEQUENCE [LARGE SCALE GENOMIC DNA]</scope>
    <source>
        <strain evidence="2 3">170</strain>
    </source>
</reference>
<gene>
    <name evidence="2" type="ORF">C427_4195</name>
</gene>
<feature type="transmembrane region" description="Helical" evidence="1">
    <location>
        <begin position="219"/>
        <end position="235"/>
    </location>
</feature>
<feature type="transmembrane region" description="Helical" evidence="1">
    <location>
        <begin position="140"/>
        <end position="159"/>
    </location>
</feature>
<feature type="transmembrane region" description="Helical" evidence="1">
    <location>
        <begin position="381"/>
        <end position="400"/>
    </location>
</feature>
<feature type="transmembrane region" description="Helical" evidence="1">
    <location>
        <begin position="443"/>
        <end position="462"/>
    </location>
</feature>
<evidence type="ECO:0000256" key="1">
    <source>
        <dbReference type="SAM" id="Phobius"/>
    </source>
</evidence>
<dbReference type="HOGENOM" id="CLU_528585_0_0_6"/>
<feature type="transmembrane region" description="Helical" evidence="1">
    <location>
        <begin position="108"/>
        <end position="128"/>
    </location>
</feature>
<evidence type="ECO:0000313" key="3">
    <source>
        <dbReference type="Proteomes" id="UP000011864"/>
    </source>
</evidence>
<accession>K6ZX95</accession>
<sequence length="521" mass="59084">MLSNCINRYGIAISTTIAMMIFVVLTVGMATQWTFDLFQPQFLWKAYNHYFLSMLEGSLDVPVEAIGKEGGYFNSKAYMYYGLLPTFVRALLFPFIDLSQTPVSYFSVLFFTLVGQVALQVSFIKVYLKISKSNRHALNLGLLVGVSCLLWFGSASFMISQNATLYHEPYAASLCLVNIYLALLLNDGFFQKENRNISLIPYALLAGLCIHARMPTALTLYLVTGILILVQTVRVRKQTQLSVGPFSILIQSLRSFWPAISILGLFGMSILWLNYAKYGDALSFMGGNYGYFFLEGFSERACKLIPQSDFANILRLVPNIIVYLTGSADLHWSLSWHLATGFGRLETPLVPLAILWGLPIFCFLYVLVTLARDFKSNTNKILLVALMLFSVGAFFQLKYATITHRYTAELWVPLFVCVLYLWFRLINSTKDLSENRVLLKLKYALGMCLLVTGISCQLYLALTHDYYINDGPGVHIWDYHYSDEDNAYLRSLTPEKVAEFRLEHKAQKNQKCAELAEKLGR</sequence>
<feature type="transmembrane region" description="Helical" evidence="1">
    <location>
        <begin position="256"/>
        <end position="275"/>
    </location>
</feature>
<dbReference type="AlphaFoldDB" id="K6ZX95"/>
<protein>
    <recommendedName>
        <fullName evidence="4">Glycosyltransferase RgtA/B/C/D-like domain-containing protein</fullName>
    </recommendedName>
</protein>
<dbReference type="EMBL" id="CP003837">
    <property type="protein sequence ID" value="AGH46300.1"/>
    <property type="molecule type" value="Genomic_DNA"/>
</dbReference>
<keyword evidence="3" id="KW-1185">Reference proteome</keyword>
<evidence type="ECO:0000313" key="2">
    <source>
        <dbReference type="EMBL" id="AGH46300.1"/>
    </source>
</evidence>
<feature type="transmembrane region" description="Helical" evidence="1">
    <location>
        <begin position="349"/>
        <end position="369"/>
    </location>
</feature>
<organism evidence="2 3">
    <name type="scientific">Paraglaciecola psychrophila 170</name>
    <dbReference type="NCBI Taxonomy" id="1129794"/>
    <lineage>
        <taxon>Bacteria</taxon>
        <taxon>Pseudomonadati</taxon>
        <taxon>Pseudomonadota</taxon>
        <taxon>Gammaproteobacteria</taxon>
        <taxon>Alteromonadales</taxon>
        <taxon>Alteromonadaceae</taxon>
        <taxon>Paraglaciecola</taxon>
    </lineage>
</organism>
<dbReference type="eggNOG" id="ENOG50338VW">
    <property type="taxonomic scope" value="Bacteria"/>
</dbReference>
<feature type="transmembrane region" description="Helical" evidence="1">
    <location>
        <begin position="171"/>
        <end position="190"/>
    </location>
</feature>
<evidence type="ECO:0008006" key="4">
    <source>
        <dbReference type="Google" id="ProtNLM"/>
    </source>
</evidence>
<dbReference type="PATRIC" id="fig|1129794.4.peg.4177"/>
<dbReference type="OrthoDB" id="7842542at2"/>
<keyword evidence="1" id="KW-0472">Membrane</keyword>